<gene>
    <name evidence="5" type="ORF">EV201_1674</name>
</gene>
<dbReference type="Pfam" id="PF13715">
    <property type="entry name" value="CarbopepD_reg_2"/>
    <property type="match status" value="1"/>
</dbReference>
<comment type="caution">
    <text evidence="5">The sequence shown here is derived from an EMBL/GenBank/DDBJ whole genome shotgun (WGS) entry which is preliminary data.</text>
</comment>
<keyword evidence="5" id="KW-0675">Receptor</keyword>
<dbReference type="InterPro" id="IPR008969">
    <property type="entry name" value="CarboxyPept-like_regulatory"/>
</dbReference>
<protein>
    <submittedName>
        <fullName evidence="5">TonB-dependent receptor-like protein</fullName>
    </submittedName>
</protein>
<dbReference type="Pfam" id="PF07715">
    <property type="entry name" value="Plug"/>
    <property type="match status" value="1"/>
</dbReference>
<dbReference type="Gene3D" id="2.60.40.1120">
    <property type="entry name" value="Carboxypeptidase-like, regulatory domain"/>
    <property type="match status" value="1"/>
</dbReference>
<keyword evidence="2" id="KW-0472">Membrane</keyword>
<dbReference type="Gene3D" id="2.40.170.20">
    <property type="entry name" value="TonB-dependent receptor, beta-barrel domain"/>
    <property type="match status" value="1"/>
</dbReference>
<dbReference type="AlphaFoldDB" id="A0A4Q7VLM3"/>
<evidence type="ECO:0000313" key="6">
    <source>
        <dbReference type="Proteomes" id="UP000293562"/>
    </source>
</evidence>
<keyword evidence="6" id="KW-1185">Reference proteome</keyword>
<evidence type="ECO:0000256" key="2">
    <source>
        <dbReference type="ARBA" id="ARBA00023136"/>
    </source>
</evidence>
<dbReference type="Gene3D" id="2.170.130.10">
    <property type="entry name" value="TonB-dependent receptor, plug domain"/>
    <property type="match status" value="1"/>
</dbReference>
<accession>A0A4Q7VLM3</accession>
<evidence type="ECO:0000313" key="5">
    <source>
        <dbReference type="EMBL" id="RZT97017.1"/>
    </source>
</evidence>
<reference evidence="5 6" key="1">
    <citation type="submission" date="2019-02" db="EMBL/GenBank/DDBJ databases">
        <title>Genomic Encyclopedia of Type Strains, Phase IV (KMG-IV): sequencing the most valuable type-strain genomes for metagenomic binning, comparative biology and taxonomic classification.</title>
        <authorList>
            <person name="Goeker M."/>
        </authorList>
    </citation>
    <scope>NUCLEOTIDE SEQUENCE [LARGE SCALE GENOMIC DNA]</scope>
    <source>
        <strain evidence="5 6">DSM 28825</strain>
    </source>
</reference>
<evidence type="ECO:0000256" key="3">
    <source>
        <dbReference type="ARBA" id="ARBA00023237"/>
    </source>
</evidence>
<evidence type="ECO:0000256" key="1">
    <source>
        <dbReference type="ARBA" id="ARBA00004442"/>
    </source>
</evidence>
<dbReference type="EMBL" id="SHKN01000001">
    <property type="protein sequence ID" value="RZT97017.1"/>
    <property type="molecule type" value="Genomic_DNA"/>
</dbReference>
<name>A0A4Q7VLM3_9BACT</name>
<dbReference type="GO" id="GO:0009279">
    <property type="term" value="C:cell outer membrane"/>
    <property type="evidence" value="ECO:0007669"/>
    <property type="project" value="UniProtKB-SubCell"/>
</dbReference>
<dbReference type="InterPro" id="IPR036942">
    <property type="entry name" value="Beta-barrel_TonB_sf"/>
</dbReference>
<organism evidence="5 6">
    <name type="scientific">Ancylomarina subtilis</name>
    <dbReference type="NCBI Taxonomy" id="1639035"/>
    <lineage>
        <taxon>Bacteria</taxon>
        <taxon>Pseudomonadati</taxon>
        <taxon>Bacteroidota</taxon>
        <taxon>Bacteroidia</taxon>
        <taxon>Marinilabiliales</taxon>
        <taxon>Marinifilaceae</taxon>
        <taxon>Ancylomarina</taxon>
    </lineage>
</organism>
<evidence type="ECO:0000259" key="4">
    <source>
        <dbReference type="Pfam" id="PF07715"/>
    </source>
</evidence>
<sequence>MLSIIGFMKKTIGLMLLLFLFSGFVGSEIRAQEKQTLSGYIKDGSNGEALIGATISIQDLMVGTATNEYGFFSLSLAPGKYKVLFSFIGYSPILREIDLTRNTTVNIELNADGIELKDVTVTAAKKDQNVSSVQMSVERLPVSIVKKLPHFLGEVDIIKTLQLLPGVTSVGEGSTGFNVRGGGTDQNLILLDEAPVFNSAHLFGFFSVFNGDAVKDFQLYKGGIPAQYGGRLSSVLDVRQKEGNSKRFSGSGGIGIVSSRLTLEGPIKKDKTSFMLAGRRSYADVLLRMNPDMKDNTVYFYDLNAKINHKFNDNNRLFISGYFGNDVFKFGKEFDSHWGNTTGTIRWNHLFNKKLFSNFTAIYSNFDYSISVPEGSLGFEWISSIKNMNLKADFSYFPNPDLKYKFGFGSTYYIFNPGELNPVKGSIIEFNKLEKGYGLESSAYAAVEQNIGSSLTLQYGLRLSNFSSLGDQTVFTYKSGVPKEKASVTGAKMYGKNEIIQNYFNFEPRLAIKYALSDVNSVKASYNRTCQYLHRISNTTAPTPLDIWVPTGKHIKPAKVDQIALGYFHNLGNNMFETSIEAYYKKFYDLVEYKYGAHLLLNNTIETELLDAQGRAYGLEFSVRKKEGRLTGWIAYTLSRTEKKVAGLMNNETGEIFPSTQINNGDYFPADYDKTHDLKVVANYDLNDRWSVATNFILMSGRPATYPYGKYEFQGNTYAHYINRNGARLSAYHRLDVSFTYMCKKKRPNQSWQGSWNFGITNLYSRQNAYSVYFKESEDNWVGNQKGNSTEAWQFSIIGKPVPTITYNFSF</sequence>
<dbReference type="Proteomes" id="UP000293562">
    <property type="component" value="Unassembled WGS sequence"/>
</dbReference>
<keyword evidence="3" id="KW-0998">Cell outer membrane</keyword>
<dbReference type="SUPFAM" id="SSF56935">
    <property type="entry name" value="Porins"/>
    <property type="match status" value="1"/>
</dbReference>
<comment type="subcellular location">
    <subcellularLocation>
        <location evidence="1">Cell outer membrane</location>
    </subcellularLocation>
</comment>
<dbReference type="SUPFAM" id="SSF49464">
    <property type="entry name" value="Carboxypeptidase regulatory domain-like"/>
    <property type="match status" value="1"/>
</dbReference>
<dbReference type="InterPro" id="IPR012910">
    <property type="entry name" value="Plug_dom"/>
</dbReference>
<proteinExistence type="predicted"/>
<feature type="domain" description="TonB-dependent receptor plug" evidence="4">
    <location>
        <begin position="155"/>
        <end position="231"/>
    </location>
</feature>
<dbReference type="InterPro" id="IPR037066">
    <property type="entry name" value="Plug_dom_sf"/>
</dbReference>